<dbReference type="CDD" id="cd07821">
    <property type="entry name" value="PYR_PYL_RCAR_like"/>
    <property type="match status" value="1"/>
</dbReference>
<organism evidence="1 2">
    <name type="scientific">Roseateles saccharophilus</name>
    <name type="common">Pseudomonas saccharophila</name>
    <dbReference type="NCBI Taxonomy" id="304"/>
    <lineage>
        <taxon>Bacteria</taxon>
        <taxon>Pseudomonadati</taxon>
        <taxon>Pseudomonadota</taxon>
        <taxon>Betaproteobacteria</taxon>
        <taxon>Burkholderiales</taxon>
        <taxon>Sphaerotilaceae</taxon>
        <taxon>Roseateles</taxon>
    </lineage>
</organism>
<dbReference type="AlphaFoldDB" id="A0A4R3UXI4"/>
<dbReference type="RefSeq" id="WP_132571573.1">
    <property type="nucleotide sequence ID" value="NZ_CBCSGL010000025.1"/>
</dbReference>
<proteinExistence type="predicted"/>
<comment type="caution">
    <text evidence="1">The sequence shown here is derived from an EMBL/GenBank/DDBJ whole genome shotgun (WGS) entry which is preliminary data.</text>
</comment>
<gene>
    <name evidence="1" type="ORF">EV671_10127</name>
</gene>
<protein>
    <submittedName>
        <fullName evidence="1">Polyketide cyclase/dehydrase/lipid transport protein</fullName>
    </submittedName>
</protein>
<evidence type="ECO:0000313" key="1">
    <source>
        <dbReference type="EMBL" id="TCU96996.1"/>
    </source>
</evidence>
<dbReference type="SUPFAM" id="SSF55961">
    <property type="entry name" value="Bet v1-like"/>
    <property type="match status" value="1"/>
</dbReference>
<dbReference type="InterPro" id="IPR023393">
    <property type="entry name" value="START-like_dom_sf"/>
</dbReference>
<sequence length="143" mass="15205">MASIHRDILIHAPATALWDALLDIGALHTRLAPGFVTHCEMDGDAARQIRFANGVEARELIVTVDGASRRLVWSAAGGRLTHHNASAQVFDEGGTHCRVAWIADLLPDAMAPAITRMIEAGLLAMKTHAEQQAETLAAAGAKP</sequence>
<dbReference type="Proteomes" id="UP000295110">
    <property type="component" value="Unassembled WGS sequence"/>
</dbReference>
<evidence type="ECO:0000313" key="2">
    <source>
        <dbReference type="Proteomes" id="UP000295110"/>
    </source>
</evidence>
<dbReference type="OrthoDB" id="6024794at2"/>
<dbReference type="InterPro" id="IPR019587">
    <property type="entry name" value="Polyketide_cyclase/dehydratase"/>
</dbReference>
<dbReference type="Gene3D" id="3.30.530.20">
    <property type="match status" value="1"/>
</dbReference>
<dbReference type="Pfam" id="PF10604">
    <property type="entry name" value="Polyketide_cyc2"/>
    <property type="match status" value="1"/>
</dbReference>
<accession>A0A4R3UXI4</accession>
<reference evidence="1 2" key="1">
    <citation type="submission" date="2019-03" db="EMBL/GenBank/DDBJ databases">
        <title>Genomic Encyclopedia of Type Strains, Phase IV (KMG-IV): sequencing the most valuable type-strain genomes for metagenomic binning, comparative biology and taxonomic classification.</title>
        <authorList>
            <person name="Goeker M."/>
        </authorList>
    </citation>
    <scope>NUCLEOTIDE SEQUENCE [LARGE SCALE GENOMIC DNA]</scope>
    <source>
        <strain evidence="1 2">DSM 654</strain>
    </source>
</reference>
<dbReference type="EMBL" id="SMBU01000012">
    <property type="protein sequence ID" value="TCU96996.1"/>
    <property type="molecule type" value="Genomic_DNA"/>
</dbReference>
<keyword evidence="2" id="KW-1185">Reference proteome</keyword>
<name>A0A4R3UXI4_ROSSA</name>